<feature type="coiled-coil region" evidence="1">
    <location>
        <begin position="344"/>
        <end position="371"/>
    </location>
</feature>
<evidence type="ECO:0000313" key="3">
    <source>
        <dbReference type="EMBL" id="KZV99816.1"/>
    </source>
</evidence>
<proteinExistence type="predicted"/>
<feature type="region of interest" description="Disordered" evidence="2">
    <location>
        <begin position="208"/>
        <end position="234"/>
    </location>
</feature>
<evidence type="ECO:0000256" key="1">
    <source>
        <dbReference type="SAM" id="Coils"/>
    </source>
</evidence>
<evidence type="ECO:0008006" key="5">
    <source>
        <dbReference type="Google" id="ProtNLM"/>
    </source>
</evidence>
<gene>
    <name evidence="3" type="ORF">EXIGLDRAFT_762281</name>
</gene>
<sequence length="384" mass="42762">MARVARPATRVSDLSPDAQREELDHIYEREGFWRQLKVLFIVKTGHYPLVLDMLERWILLDEPKLVGRERTLALQRRSELWAALEAFKESVDEQKKVSSDAYHQFLHSATACALLWASYATGVPNRFSNEEYVWVQKHKPEDAEEAADCVLQDPPDLSDARARLAARKTDLKAALGEDNREIESNVAPLRIEDRFEAFLRRTKRTVDDSAMPASPSKRVRVGNSAKAGGASAVPLNDGYEQQEAEEIVSTSTPLANPTVPSGVAASEASSGVANGNFAVKKCERCEGDDVDCIMKVHLQANRPAACELCWRRKRRCVGAVWVEQPDDPTQVSLHALESVVRDLKTTLEAKIDDLSRVVRAQAQEIQELKASVRARSPEASPSHS</sequence>
<dbReference type="AlphaFoldDB" id="A0A165MVC1"/>
<name>A0A165MVC1_EXIGL</name>
<keyword evidence="4" id="KW-1185">Reference proteome</keyword>
<dbReference type="InParanoid" id="A0A165MVC1"/>
<reference evidence="3 4" key="1">
    <citation type="journal article" date="2016" name="Mol. Biol. Evol.">
        <title>Comparative Genomics of Early-Diverging Mushroom-Forming Fungi Provides Insights into the Origins of Lignocellulose Decay Capabilities.</title>
        <authorList>
            <person name="Nagy L.G."/>
            <person name="Riley R."/>
            <person name="Tritt A."/>
            <person name="Adam C."/>
            <person name="Daum C."/>
            <person name="Floudas D."/>
            <person name="Sun H."/>
            <person name="Yadav J.S."/>
            <person name="Pangilinan J."/>
            <person name="Larsson K.H."/>
            <person name="Matsuura K."/>
            <person name="Barry K."/>
            <person name="Labutti K."/>
            <person name="Kuo R."/>
            <person name="Ohm R.A."/>
            <person name="Bhattacharya S.S."/>
            <person name="Shirouzu T."/>
            <person name="Yoshinaga Y."/>
            <person name="Martin F.M."/>
            <person name="Grigoriev I.V."/>
            <person name="Hibbett D.S."/>
        </authorList>
    </citation>
    <scope>NUCLEOTIDE SEQUENCE [LARGE SCALE GENOMIC DNA]</scope>
    <source>
        <strain evidence="3 4">HHB12029</strain>
    </source>
</reference>
<keyword evidence="1" id="KW-0175">Coiled coil</keyword>
<evidence type="ECO:0000313" key="4">
    <source>
        <dbReference type="Proteomes" id="UP000077266"/>
    </source>
</evidence>
<organism evidence="3 4">
    <name type="scientific">Exidia glandulosa HHB12029</name>
    <dbReference type="NCBI Taxonomy" id="1314781"/>
    <lineage>
        <taxon>Eukaryota</taxon>
        <taxon>Fungi</taxon>
        <taxon>Dikarya</taxon>
        <taxon>Basidiomycota</taxon>
        <taxon>Agaricomycotina</taxon>
        <taxon>Agaricomycetes</taxon>
        <taxon>Auriculariales</taxon>
        <taxon>Exidiaceae</taxon>
        <taxon>Exidia</taxon>
    </lineage>
</organism>
<evidence type="ECO:0000256" key="2">
    <source>
        <dbReference type="SAM" id="MobiDB-lite"/>
    </source>
</evidence>
<protein>
    <recommendedName>
        <fullName evidence="5">Zn(2)-C6 fungal-type domain-containing protein</fullName>
    </recommendedName>
</protein>
<dbReference type="Proteomes" id="UP000077266">
    <property type="component" value="Unassembled WGS sequence"/>
</dbReference>
<accession>A0A165MVC1</accession>
<dbReference type="EMBL" id="KV425906">
    <property type="protein sequence ID" value="KZV99816.1"/>
    <property type="molecule type" value="Genomic_DNA"/>
</dbReference>